<evidence type="ECO:0000313" key="3">
    <source>
        <dbReference type="EMBL" id="MEY9315208.1"/>
    </source>
</evidence>
<evidence type="ECO:0000313" key="4">
    <source>
        <dbReference type="Proteomes" id="UP000673383"/>
    </source>
</evidence>
<dbReference type="EMBL" id="JBGBZA010000002">
    <property type="protein sequence ID" value="MEY9315208.1"/>
    <property type="molecule type" value="Genomic_DNA"/>
</dbReference>
<proteinExistence type="predicted"/>
<evidence type="ECO:0000313" key="5">
    <source>
        <dbReference type="Proteomes" id="UP001565471"/>
    </source>
</evidence>
<feature type="transmembrane region" description="Helical" evidence="1">
    <location>
        <begin position="9"/>
        <end position="32"/>
    </location>
</feature>
<keyword evidence="1" id="KW-0812">Transmembrane</keyword>
<dbReference type="EMBL" id="JAFICZ010000001">
    <property type="protein sequence ID" value="MBP1299197.1"/>
    <property type="molecule type" value="Genomic_DNA"/>
</dbReference>
<keyword evidence="5" id="KW-1185">Reference proteome</keyword>
<dbReference type="Proteomes" id="UP000673383">
    <property type="component" value="Unassembled WGS sequence"/>
</dbReference>
<accession>A0A8I2CA25</accession>
<evidence type="ECO:0000313" key="2">
    <source>
        <dbReference type="EMBL" id="MBP1299197.1"/>
    </source>
</evidence>
<dbReference type="AlphaFoldDB" id="A0A8I2CA25"/>
<gene>
    <name evidence="3" type="ORF">ABIF29_002007</name>
    <name evidence="2" type="ORF">JOH49_008950</name>
</gene>
<dbReference type="Proteomes" id="UP001565471">
    <property type="component" value="Unassembled WGS sequence"/>
</dbReference>
<reference evidence="2" key="1">
    <citation type="submission" date="2021-02" db="EMBL/GenBank/DDBJ databases">
        <title>Genomic Encyclopedia of Type Strains, Phase IV (KMG-V): Genome sequencing to study the core and pangenomes of soil and plant-associated prokaryotes.</title>
        <authorList>
            <person name="Whitman W."/>
        </authorList>
    </citation>
    <scope>NUCLEOTIDE SEQUENCE</scope>
    <source>
        <strain evidence="2">USDA 406</strain>
    </source>
</reference>
<name>A0A8I2CA25_BRAEL</name>
<sequence>MQVPTIGDVFLVTMITAVVMLIEIGVFVSLGLV</sequence>
<protein>
    <submittedName>
        <fullName evidence="2">Uncharacterized protein</fullName>
    </submittedName>
</protein>
<comment type="caution">
    <text evidence="2">The sequence shown here is derived from an EMBL/GenBank/DDBJ whole genome shotgun (WGS) entry which is preliminary data.</text>
</comment>
<keyword evidence="1" id="KW-1133">Transmembrane helix</keyword>
<evidence type="ECO:0000256" key="1">
    <source>
        <dbReference type="SAM" id="Phobius"/>
    </source>
</evidence>
<organism evidence="2 4">
    <name type="scientific">Bradyrhizobium elkanii</name>
    <dbReference type="NCBI Taxonomy" id="29448"/>
    <lineage>
        <taxon>Bacteria</taxon>
        <taxon>Pseudomonadati</taxon>
        <taxon>Pseudomonadota</taxon>
        <taxon>Alphaproteobacteria</taxon>
        <taxon>Hyphomicrobiales</taxon>
        <taxon>Nitrobacteraceae</taxon>
        <taxon>Bradyrhizobium</taxon>
    </lineage>
</organism>
<reference evidence="3 5" key="2">
    <citation type="submission" date="2024-07" db="EMBL/GenBank/DDBJ databases">
        <title>Genomic Encyclopedia of Type Strains, Phase V (KMG-V): Genome sequencing to study the core and pangenomes of soil and plant-associated prokaryotes.</title>
        <authorList>
            <person name="Whitman W."/>
        </authorList>
    </citation>
    <scope>NUCLEOTIDE SEQUENCE [LARGE SCALE GENOMIC DNA]</scope>
    <source>
        <strain evidence="3 5">USDA 415</strain>
    </source>
</reference>
<keyword evidence="1" id="KW-0472">Membrane</keyword>